<proteinExistence type="predicted"/>
<evidence type="ECO:0000313" key="2">
    <source>
        <dbReference type="EMBL" id="KAJ0394971.1"/>
    </source>
</evidence>
<dbReference type="AlphaFoldDB" id="A0AAD5LE74"/>
<evidence type="ECO:0008006" key="4">
    <source>
        <dbReference type="Google" id="ProtNLM"/>
    </source>
</evidence>
<organism evidence="2 3">
    <name type="scientific">Pythium insidiosum</name>
    <name type="common">Pythiosis disease agent</name>
    <dbReference type="NCBI Taxonomy" id="114742"/>
    <lineage>
        <taxon>Eukaryota</taxon>
        <taxon>Sar</taxon>
        <taxon>Stramenopiles</taxon>
        <taxon>Oomycota</taxon>
        <taxon>Peronosporomycetes</taxon>
        <taxon>Pythiales</taxon>
        <taxon>Pythiaceae</taxon>
        <taxon>Pythium</taxon>
    </lineage>
</organism>
<gene>
    <name evidence="2" type="ORF">P43SY_010127</name>
</gene>
<name>A0AAD5LE74_PYTIN</name>
<accession>A0AAD5LE74</accession>
<comment type="caution">
    <text evidence="2">The sequence shown here is derived from an EMBL/GenBank/DDBJ whole genome shotgun (WGS) entry which is preliminary data.</text>
</comment>
<keyword evidence="3" id="KW-1185">Reference proteome</keyword>
<protein>
    <recommendedName>
        <fullName evidence="4">BZIP domain-containing protein</fullName>
    </recommendedName>
</protein>
<evidence type="ECO:0000256" key="1">
    <source>
        <dbReference type="SAM" id="MobiDB-lite"/>
    </source>
</evidence>
<sequence>MRRLDDAIDDESKEREQDGEGAPSEESKADPEAPAPAPAPEKRRRGRRRLIHDEALRKDRRKTQCKLNQRRYRARQRGMMATLSLEAEQLSDSIRELAAYRDFLVAFDRIGSESRGSTADTNRVLLLVEQFFLLFRSGFALHSAELSDIQERFLRFAMDPDVCSQGATQRGIDALTLQLKRYTSYHAVFSMEVESLRVSHTPSVATDDCTESRWIVRAAGSLNLRLSRDSVMLLFPHIVDNEELTARVVGHEISPPFTMVFYFNDRDRVNRLEFHVDLVPTFVRLLQSAEDAAVLMGRAIITPLSELGVDPHGAQLDLAKPNKQLSLKFILL</sequence>
<reference evidence="2" key="1">
    <citation type="submission" date="2021-12" db="EMBL/GenBank/DDBJ databases">
        <title>Prjna785345.</title>
        <authorList>
            <person name="Rujirawat T."/>
            <person name="Krajaejun T."/>
        </authorList>
    </citation>
    <scope>NUCLEOTIDE SEQUENCE</scope>
    <source>
        <strain evidence="2">Pi057C3</strain>
    </source>
</reference>
<feature type="region of interest" description="Disordered" evidence="1">
    <location>
        <begin position="1"/>
        <end position="50"/>
    </location>
</feature>
<feature type="compositionally biased region" description="Basic and acidic residues" evidence="1">
    <location>
        <begin position="1"/>
        <end position="18"/>
    </location>
</feature>
<dbReference type="EMBL" id="JAKCXM010000371">
    <property type="protein sequence ID" value="KAJ0394971.1"/>
    <property type="molecule type" value="Genomic_DNA"/>
</dbReference>
<dbReference type="Proteomes" id="UP001209570">
    <property type="component" value="Unassembled WGS sequence"/>
</dbReference>
<evidence type="ECO:0000313" key="3">
    <source>
        <dbReference type="Proteomes" id="UP001209570"/>
    </source>
</evidence>